<name>A0A9R1VMW7_LACSA</name>
<proteinExistence type="predicted"/>
<sequence length="105" mass="11783">MVAPTVTSIANVDVLVVTFYIKCPSFAKMKIGGFRLNQDINSFLSITLLLYRVSKFGFSFADYQSIIQLVHPQHTSIDVIGLVVAICDMGRDNYDKSKHKLNIQI</sequence>
<dbReference type="Proteomes" id="UP000235145">
    <property type="component" value="Unassembled WGS sequence"/>
</dbReference>
<dbReference type="AlphaFoldDB" id="A0A9R1VMW7"/>
<comment type="caution">
    <text evidence="1">The sequence shown here is derived from an EMBL/GenBank/DDBJ whole genome shotgun (WGS) entry which is preliminary data.</text>
</comment>
<gene>
    <name evidence="1" type="ORF">LSAT_V11C400160550</name>
</gene>
<dbReference type="EMBL" id="NBSK02000004">
    <property type="protein sequence ID" value="KAJ0210352.1"/>
    <property type="molecule type" value="Genomic_DNA"/>
</dbReference>
<reference evidence="1 2" key="1">
    <citation type="journal article" date="2017" name="Nat. Commun.">
        <title>Genome assembly with in vitro proximity ligation data and whole-genome triplication in lettuce.</title>
        <authorList>
            <person name="Reyes-Chin-Wo S."/>
            <person name="Wang Z."/>
            <person name="Yang X."/>
            <person name="Kozik A."/>
            <person name="Arikit S."/>
            <person name="Song C."/>
            <person name="Xia L."/>
            <person name="Froenicke L."/>
            <person name="Lavelle D.O."/>
            <person name="Truco M.J."/>
            <person name="Xia R."/>
            <person name="Zhu S."/>
            <person name="Xu C."/>
            <person name="Xu H."/>
            <person name="Xu X."/>
            <person name="Cox K."/>
            <person name="Korf I."/>
            <person name="Meyers B.C."/>
            <person name="Michelmore R.W."/>
        </authorList>
    </citation>
    <scope>NUCLEOTIDE SEQUENCE [LARGE SCALE GENOMIC DNA]</scope>
    <source>
        <strain evidence="2">cv. Salinas</strain>
        <tissue evidence="1">Seedlings</tissue>
    </source>
</reference>
<accession>A0A9R1VMW7</accession>
<keyword evidence="2" id="KW-1185">Reference proteome</keyword>
<evidence type="ECO:0000313" key="1">
    <source>
        <dbReference type="EMBL" id="KAJ0210352.1"/>
    </source>
</evidence>
<organism evidence="1 2">
    <name type="scientific">Lactuca sativa</name>
    <name type="common">Garden lettuce</name>
    <dbReference type="NCBI Taxonomy" id="4236"/>
    <lineage>
        <taxon>Eukaryota</taxon>
        <taxon>Viridiplantae</taxon>
        <taxon>Streptophyta</taxon>
        <taxon>Embryophyta</taxon>
        <taxon>Tracheophyta</taxon>
        <taxon>Spermatophyta</taxon>
        <taxon>Magnoliopsida</taxon>
        <taxon>eudicotyledons</taxon>
        <taxon>Gunneridae</taxon>
        <taxon>Pentapetalae</taxon>
        <taxon>asterids</taxon>
        <taxon>campanulids</taxon>
        <taxon>Asterales</taxon>
        <taxon>Asteraceae</taxon>
        <taxon>Cichorioideae</taxon>
        <taxon>Cichorieae</taxon>
        <taxon>Lactucinae</taxon>
        <taxon>Lactuca</taxon>
    </lineage>
</organism>
<evidence type="ECO:0000313" key="2">
    <source>
        <dbReference type="Proteomes" id="UP000235145"/>
    </source>
</evidence>
<protein>
    <submittedName>
        <fullName evidence="1">Uncharacterized protein</fullName>
    </submittedName>
</protein>